<dbReference type="RefSeq" id="WP_214431294.1">
    <property type="nucleotide sequence ID" value="NZ_CAWPUQ010000024.1"/>
</dbReference>
<proteinExistence type="predicted"/>
<evidence type="ECO:0008006" key="4">
    <source>
        <dbReference type="Google" id="ProtNLM"/>
    </source>
</evidence>
<dbReference type="AlphaFoldDB" id="A0A8J7LDY7"/>
<name>A0A8J7LDY7_9NOST</name>
<dbReference type="EMBL" id="JAECZA010000012">
    <property type="protein sequence ID" value="MBH8572473.1"/>
    <property type="molecule type" value="Genomic_DNA"/>
</dbReference>
<dbReference type="Proteomes" id="UP000662314">
    <property type="component" value="Unassembled WGS sequence"/>
</dbReference>
<reference evidence="2 3" key="1">
    <citation type="journal article" date="2021" name="Int. J. Syst. Evol. Microbiol.">
        <title>Amazonocrinis nigriterrae gen. nov., sp. nov., Atlanticothrix silvestris gen. nov., sp. nov. and Dendronalium phyllosphericum gen. nov., sp. nov., nostocacean cyanobacteria from Brazilian environments.</title>
        <authorList>
            <person name="Alvarenga D.O."/>
            <person name="Andreote A.P.D."/>
            <person name="Branco L.H.Z."/>
            <person name="Delbaje E."/>
            <person name="Cruz R.B."/>
            <person name="Varani A.M."/>
            <person name="Fiore M.F."/>
        </authorList>
    </citation>
    <scope>NUCLEOTIDE SEQUENCE [LARGE SCALE GENOMIC DNA]</scope>
    <source>
        <strain evidence="2 3">CENA369</strain>
    </source>
</reference>
<evidence type="ECO:0000256" key="1">
    <source>
        <dbReference type="SAM" id="Coils"/>
    </source>
</evidence>
<organism evidence="2 3">
    <name type="scientific">Dendronalium phyllosphericum CENA369</name>
    <dbReference type="NCBI Taxonomy" id="1725256"/>
    <lineage>
        <taxon>Bacteria</taxon>
        <taxon>Bacillati</taxon>
        <taxon>Cyanobacteriota</taxon>
        <taxon>Cyanophyceae</taxon>
        <taxon>Nostocales</taxon>
        <taxon>Nostocaceae</taxon>
        <taxon>Dendronalium</taxon>
        <taxon>Dendronalium phyllosphericum</taxon>
    </lineage>
</organism>
<gene>
    <name evidence="2" type="ORF">I8752_05365</name>
</gene>
<comment type="caution">
    <text evidence="2">The sequence shown here is derived from an EMBL/GenBank/DDBJ whole genome shotgun (WGS) entry which is preliminary data.</text>
</comment>
<protein>
    <recommendedName>
        <fullName evidence="4">Coiled coil domain-containing protein</fullName>
    </recommendedName>
</protein>
<sequence length="94" mass="10821">MKTKEEYQVEMEAQIAKLQTKIDELKVQAALAKADAKDKYHEQIEVLNDKYEVARVKLQELKASSGNAWEDIKAGLENAWNELQIAFKRASNHF</sequence>
<feature type="coiled-coil region" evidence="1">
    <location>
        <begin position="4"/>
        <end position="64"/>
    </location>
</feature>
<evidence type="ECO:0000313" key="3">
    <source>
        <dbReference type="Proteomes" id="UP000662314"/>
    </source>
</evidence>
<evidence type="ECO:0000313" key="2">
    <source>
        <dbReference type="EMBL" id="MBH8572473.1"/>
    </source>
</evidence>
<keyword evidence="3" id="KW-1185">Reference proteome</keyword>
<accession>A0A8J7LDY7</accession>
<keyword evidence="1" id="KW-0175">Coiled coil</keyword>